<dbReference type="EMBL" id="JAULSY010000033">
    <property type="protein sequence ID" value="KAK0670284.1"/>
    <property type="molecule type" value="Genomic_DNA"/>
</dbReference>
<accession>A0AA40DBA0</accession>
<comment type="caution">
    <text evidence="2">The sequence shown here is derived from an EMBL/GenBank/DDBJ whole genome shotgun (WGS) entry which is preliminary data.</text>
</comment>
<evidence type="ECO:0000313" key="3">
    <source>
        <dbReference type="Proteomes" id="UP001174997"/>
    </source>
</evidence>
<reference evidence="2" key="1">
    <citation type="submission" date="2023-06" db="EMBL/GenBank/DDBJ databases">
        <title>Genome-scale phylogeny and comparative genomics of the fungal order Sordariales.</title>
        <authorList>
            <consortium name="Lawrence Berkeley National Laboratory"/>
            <person name="Hensen N."/>
            <person name="Bonometti L."/>
            <person name="Westerberg I."/>
            <person name="Brannstrom I.O."/>
            <person name="Guillou S."/>
            <person name="Cros-Aarteil S."/>
            <person name="Calhoun S."/>
            <person name="Haridas S."/>
            <person name="Kuo A."/>
            <person name="Mondo S."/>
            <person name="Pangilinan J."/>
            <person name="Riley R."/>
            <person name="Labutti K."/>
            <person name="Andreopoulos B."/>
            <person name="Lipzen A."/>
            <person name="Chen C."/>
            <person name="Yanf M."/>
            <person name="Daum C."/>
            <person name="Ng V."/>
            <person name="Clum A."/>
            <person name="Steindorff A."/>
            <person name="Ohm R."/>
            <person name="Martin F."/>
            <person name="Silar P."/>
            <person name="Natvig D."/>
            <person name="Lalanne C."/>
            <person name="Gautier V."/>
            <person name="Ament-Velasquez S.L."/>
            <person name="Kruys A."/>
            <person name="Hutchinson M.I."/>
            <person name="Powell A.J."/>
            <person name="Barry K."/>
            <person name="Miller A.N."/>
            <person name="Grigoriev I.V."/>
            <person name="Debuchy R."/>
            <person name="Gladieux P."/>
            <person name="Thoren M.H."/>
            <person name="Johannesson H."/>
        </authorList>
    </citation>
    <scope>NUCLEOTIDE SEQUENCE</scope>
    <source>
        <strain evidence="2">CBS 307.81</strain>
    </source>
</reference>
<organism evidence="2 3">
    <name type="scientific">Cercophora samala</name>
    <dbReference type="NCBI Taxonomy" id="330535"/>
    <lineage>
        <taxon>Eukaryota</taxon>
        <taxon>Fungi</taxon>
        <taxon>Dikarya</taxon>
        <taxon>Ascomycota</taxon>
        <taxon>Pezizomycotina</taxon>
        <taxon>Sordariomycetes</taxon>
        <taxon>Sordariomycetidae</taxon>
        <taxon>Sordariales</taxon>
        <taxon>Lasiosphaeriaceae</taxon>
        <taxon>Cercophora</taxon>
    </lineage>
</organism>
<feature type="compositionally biased region" description="Low complexity" evidence="1">
    <location>
        <begin position="40"/>
        <end position="56"/>
    </location>
</feature>
<gene>
    <name evidence="2" type="ORF">QBC41DRAFT_355130</name>
</gene>
<sequence>MGWQLTRMGRNQLRYLLRMDRLCRDCIQHSDLVLASTREPATSRPDPSPPASAASVPAPAIVRSEAPFEVIQAKGKLWTGCKFTCADKANTLYCSGCDIEHSARAFSKTQTEMASEIRICIGREGVLQLCEHRHIKWADIEAHFLRQQDPESRNQLVATACELTCEHESHCTGPKRTNASMPRLHVSGSSRSRYDINWFWTAHHILNLDANYQMNADQVREAFQEDLRTVAGVMLTGTRNGDALNRAMSCFGKRWCTCFHHGEAKQSPTEESSAQTHCLFKRRALLNGQQHSSNIKSNTCYRRYRAEHIHVEPCKDSCVDHSEKRKACFSVKYSRSMGGTWMFMPQLPSLSNREGPLRPAVPPHEWLHALEPTSYELNDDTETVGEVWPVCRDMTCGNHYASYQTTHCTRSTAFPKKSWR</sequence>
<proteinExistence type="predicted"/>
<feature type="region of interest" description="Disordered" evidence="1">
    <location>
        <begin position="37"/>
        <end position="56"/>
    </location>
</feature>
<evidence type="ECO:0000313" key="2">
    <source>
        <dbReference type="EMBL" id="KAK0670284.1"/>
    </source>
</evidence>
<keyword evidence="3" id="KW-1185">Reference proteome</keyword>
<dbReference type="Proteomes" id="UP001174997">
    <property type="component" value="Unassembled WGS sequence"/>
</dbReference>
<protein>
    <submittedName>
        <fullName evidence="2">Uncharacterized protein</fullName>
    </submittedName>
</protein>
<evidence type="ECO:0000256" key="1">
    <source>
        <dbReference type="SAM" id="MobiDB-lite"/>
    </source>
</evidence>
<name>A0AA40DBA0_9PEZI</name>
<dbReference type="AlphaFoldDB" id="A0AA40DBA0"/>